<dbReference type="InterPro" id="IPR036116">
    <property type="entry name" value="FN3_sf"/>
</dbReference>
<protein>
    <recommendedName>
        <fullName evidence="2">Fibronectin type-III domain-containing protein</fullName>
    </recommendedName>
</protein>
<name>A0A933MIV9_UNCT6</name>
<dbReference type="Gene3D" id="2.60.40.10">
    <property type="entry name" value="Immunoglobulins"/>
    <property type="match status" value="1"/>
</dbReference>
<dbReference type="InterPro" id="IPR013783">
    <property type="entry name" value="Ig-like_fold"/>
</dbReference>
<dbReference type="SUPFAM" id="SSF50969">
    <property type="entry name" value="YVTN repeat-like/Quinoprotein amine dehydrogenase"/>
    <property type="match status" value="1"/>
</dbReference>
<evidence type="ECO:0000256" key="1">
    <source>
        <dbReference type="SAM" id="SignalP"/>
    </source>
</evidence>
<sequence>MFKKLTLSCIGAAIIAVLIVVGCSKKNPTTSPPPPPAAPTLVSPANGATGVSTSPTLTWNASTGAVSYNLEVSTNSSFSSFVYQNYCLASDSQAISGLDTATVYYWRVSATNTNGTSGWSSVWNFITGKIFTPYAIGYYNVDRQVRDVALSGNYSYVALGSSGLHIFDVSNPASPTWTGYYVAPVYDRMDEFFGVAVSGNYAYVTYNHNANYYDYGLRIINISNPASPTGVGLCNYNTQGWLGGVAVSGNYAYVAATQRGLQIYNVSNPASPTLTGTYNTGYARDVAVSGSYAYVADDVSGLRIINISNPASPTGAGYYDTPGLAMAVAVSGNYAYVADGNSGLRIINISNPASPTEAGYYDTPGNAIGVAVSDNYAYVADSDSGLQIINISNPASPTGFYNMPGYVSGVTVSSNYAHVAYSGFVTIIRIK</sequence>
<evidence type="ECO:0000313" key="3">
    <source>
        <dbReference type="EMBL" id="MBI4727532.1"/>
    </source>
</evidence>
<evidence type="ECO:0000313" key="4">
    <source>
        <dbReference type="Proteomes" id="UP000736328"/>
    </source>
</evidence>
<dbReference type="SUPFAM" id="SSF49265">
    <property type="entry name" value="Fibronectin type III"/>
    <property type="match status" value="1"/>
</dbReference>
<dbReference type="AlphaFoldDB" id="A0A933MIV9"/>
<evidence type="ECO:0000259" key="2">
    <source>
        <dbReference type="PROSITE" id="PS50853"/>
    </source>
</evidence>
<feature type="domain" description="Fibronectin type-III" evidence="2">
    <location>
        <begin position="35"/>
        <end position="130"/>
    </location>
</feature>
<organism evidence="3 4">
    <name type="scientific">candidate division TA06 bacterium</name>
    <dbReference type="NCBI Taxonomy" id="2250710"/>
    <lineage>
        <taxon>Bacteria</taxon>
        <taxon>Bacteria division TA06</taxon>
    </lineage>
</organism>
<accession>A0A933MIV9</accession>
<dbReference type="CDD" id="cd00063">
    <property type="entry name" value="FN3"/>
    <property type="match status" value="1"/>
</dbReference>
<reference evidence="3" key="1">
    <citation type="submission" date="2020-07" db="EMBL/GenBank/DDBJ databases">
        <title>Huge and variable diversity of episymbiotic CPR bacteria and DPANN archaea in groundwater ecosystems.</title>
        <authorList>
            <person name="He C.Y."/>
            <person name="Keren R."/>
            <person name="Whittaker M."/>
            <person name="Farag I.F."/>
            <person name="Doudna J."/>
            <person name="Cate J.H.D."/>
            <person name="Banfield J.F."/>
        </authorList>
    </citation>
    <scope>NUCLEOTIDE SEQUENCE</scope>
    <source>
        <strain evidence="3">NC_groundwater_1520_Pr4_B-0.1um_53_5</strain>
    </source>
</reference>
<dbReference type="PROSITE" id="PS50853">
    <property type="entry name" value="FN3"/>
    <property type="match status" value="1"/>
</dbReference>
<comment type="caution">
    <text evidence="3">The sequence shown here is derived from an EMBL/GenBank/DDBJ whole genome shotgun (WGS) entry which is preliminary data.</text>
</comment>
<dbReference type="Pfam" id="PF08309">
    <property type="entry name" value="LVIVD"/>
    <property type="match status" value="7"/>
</dbReference>
<proteinExistence type="predicted"/>
<dbReference type="InterPro" id="IPR011044">
    <property type="entry name" value="Quino_amine_DH_bsu"/>
</dbReference>
<dbReference type="InterPro" id="IPR003961">
    <property type="entry name" value="FN3_dom"/>
</dbReference>
<dbReference type="InterPro" id="IPR015943">
    <property type="entry name" value="WD40/YVTN_repeat-like_dom_sf"/>
</dbReference>
<dbReference type="Gene3D" id="2.130.10.10">
    <property type="entry name" value="YVTN repeat-like/Quinoprotein amine dehydrogenase"/>
    <property type="match status" value="1"/>
</dbReference>
<dbReference type="Proteomes" id="UP000736328">
    <property type="component" value="Unassembled WGS sequence"/>
</dbReference>
<feature type="chain" id="PRO_5037427914" description="Fibronectin type-III domain-containing protein" evidence="1">
    <location>
        <begin position="23"/>
        <end position="431"/>
    </location>
</feature>
<keyword evidence="1" id="KW-0732">Signal</keyword>
<gene>
    <name evidence="3" type="ORF">HY768_10025</name>
</gene>
<feature type="signal peptide" evidence="1">
    <location>
        <begin position="1"/>
        <end position="22"/>
    </location>
</feature>
<dbReference type="PROSITE" id="PS51257">
    <property type="entry name" value="PROKAR_LIPOPROTEIN"/>
    <property type="match status" value="1"/>
</dbReference>
<dbReference type="InterPro" id="IPR013211">
    <property type="entry name" value="LVIVD"/>
</dbReference>
<dbReference type="EMBL" id="JACQXR010000134">
    <property type="protein sequence ID" value="MBI4727532.1"/>
    <property type="molecule type" value="Genomic_DNA"/>
</dbReference>